<accession>A0A7X1ZGG6</accession>
<dbReference type="Pfam" id="PF13687">
    <property type="entry name" value="DUF4153"/>
    <property type="match status" value="1"/>
</dbReference>
<feature type="transmembrane region" description="Helical" evidence="1">
    <location>
        <begin position="278"/>
        <end position="296"/>
    </location>
</feature>
<evidence type="ECO:0000256" key="1">
    <source>
        <dbReference type="SAM" id="Phobius"/>
    </source>
</evidence>
<feature type="transmembrane region" description="Helical" evidence="1">
    <location>
        <begin position="196"/>
        <end position="214"/>
    </location>
</feature>
<dbReference type="EMBL" id="WIVE01000026">
    <property type="protein sequence ID" value="MQX36795.1"/>
    <property type="molecule type" value="Genomic_DNA"/>
</dbReference>
<comment type="caution">
    <text evidence="2">The sequence shown here is derived from an EMBL/GenBank/DDBJ whole genome shotgun (WGS) entry which is preliminary data.</text>
</comment>
<feature type="transmembrane region" description="Helical" evidence="1">
    <location>
        <begin position="156"/>
        <end position="180"/>
    </location>
</feature>
<evidence type="ECO:0000313" key="3">
    <source>
        <dbReference type="Proteomes" id="UP000434582"/>
    </source>
</evidence>
<organism evidence="2 3">
    <name type="scientific">Roseospira navarrensis</name>
    <dbReference type="NCBI Taxonomy" id="140058"/>
    <lineage>
        <taxon>Bacteria</taxon>
        <taxon>Pseudomonadati</taxon>
        <taxon>Pseudomonadota</taxon>
        <taxon>Alphaproteobacteria</taxon>
        <taxon>Rhodospirillales</taxon>
        <taxon>Rhodospirillaceae</taxon>
        <taxon>Roseospira</taxon>
    </lineage>
</organism>
<feature type="transmembrane region" description="Helical" evidence="1">
    <location>
        <begin position="119"/>
        <end position="135"/>
    </location>
</feature>
<proteinExistence type="predicted"/>
<feature type="transmembrane region" description="Helical" evidence="1">
    <location>
        <begin position="90"/>
        <end position="107"/>
    </location>
</feature>
<feature type="transmembrane region" description="Helical" evidence="1">
    <location>
        <begin position="363"/>
        <end position="382"/>
    </location>
</feature>
<name>A0A7X1ZGG6_9PROT</name>
<dbReference type="AlphaFoldDB" id="A0A7X1ZGG6"/>
<keyword evidence="1" id="KW-0472">Membrane</keyword>
<dbReference type="InterPro" id="IPR025291">
    <property type="entry name" value="DUF4153"/>
</dbReference>
<dbReference type="OrthoDB" id="7326778at2"/>
<keyword evidence="1" id="KW-1133">Transmembrane helix</keyword>
<gene>
    <name evidence="2" type="ORF">GHC57_09730</name>
</gene>
<keyword evidence="1" id="KW-0812">Transmembrane</keyword>
<keyword evidence="3" id="KW-1185">Reference proteome</keyword>
<feature type="transmembrane region" description="Helical" evidence="1">
    <location>
        <begin position="338"/>
        <end position="356"/>
    </location>
</feature>
<reference evidence="2 3" key="1">
    <citation type="submission" date="2019-10" db="EMBL/GenBank/DDBJ databases">
        <title>Draft whole-genome sequence of the purple nonsulfur photosynthetic bacterium Roseospira navarrensis DSM 15114.</title>
        <authorList>
            <person name="Kyndt J.A."/>
            <person name="Meyer T.E."/>
        </authorList>
    </citation>
    <scope>NUCLEOTIDE SEQUENCE [LARGE SCALE GENOMIC DNA]</scope>
    <source>
        <strain evidence="2 3">DSM 15114</strain>
    </source>
</reference>
<feature type="transmembrane region" description="Helical" evidence="1">
    <location>
        <begin position="27"/>
        <end position="47"/>
    </location>
</feature>
<evidence type="ECO:0000313" key="2">
    <source>
        <dbReference type="EMBL" id="MQX36795.1"/>
    </source>
</evidence>
<protein>
    <submittedName>
        <fullName evidence="2">DUF4153 domain-containing protein</fullName>
    </submittedName>
</protein>
<dbReference type="RefSeq" id="WP_153343613.1">
    <property type="nucleotide sequence ID" value="NZ_WIVE01000026.1"/>
</dbReference>
<sequence length="617" mass="66055">MTPSTPLSAIVAALASQPSTWISAARAVPVAVACAVLGTLLGIWMVLGVPDVLALETTIALMTCGIGFFAALAMDWGLRRQGWWPRPARVFGSAVVIIVAGATLYAIPDHPDARLFPYIYWQAGAILMALYYALRPPKEAPEEKAHLIGWYAGERVLVSAAMGWGLATLLGGGIVVALLACDELLGLPVATEVYEIVWVLAYGIVWPMAFLVGATQAMPEEDHERPAVPERTPRWIAVAVTWALIPLALLYMAILYVYLVQIVLGVATDWGSIAALNAAYLGFGVGAHMAALPLARQGNWFAAFYRRVFPWTVPLPLLALAWAVWIRLFEYGITEARGLLIIAVIWLVLLCVAWLLKGQRAGPATPVGLLGILLVLGAQGPWGAPELSFLSQERALRGLLDQHGMLEDGRAVPAEDEVPKEDQRRLVHLLTYFHERGTNYRIAELFPDGEITAASRARALDLDVPAAMTTQQTLHIYADGAREVVPVSGFDTLVTVSFSESGERTAVFEDVASVTLDGTAVTVTLDGAEDSASLTLDLTPVIAAAFAAAEEDTDGEADRIGDRSLSLPRDVLTVETEGGPDGASARLAVETLRVRHDGVADGATLSHVSGTLLIARP</sequence>
<dbReference type="Proteomes" id="UP000434582">
    <property type="component" value="Unassembled WGS sequence"/>
</dbReference>
<feature type="transmembrane region" description="Helical" evidence="1">
    <location>
        <begin position="235"/>
        <end position="258"/>
    </location>
</feature>
<feature type="transmembrane region" description="Helical" evidence="1">
    <location>
        <begin position="59"/>
        <end position="78"/>
    </location>
</feature>
<feature type="transmembrane region" description="Helical" evidence="1">
    <location>
        <begin position="308"/>
        <end position="326"/>
    </location>
</feature>